<dbReference type="RefSeq" id="WP_345435750.1">
    <property type="nucleotide sequence ID" value="NZ_BAABKO010000001.1"/>
</dbReference>
<reference evidence="2" key="1">
    <citation type="journal article" date="2019" name="Int. J. Syst. Evol. Microbiol.">
        <title>The Global Catalogue of Microorganisms (GCM) 10K type strain sequencing project: providing services to taxonomists for standard genome sequencing and annotation.</title>
        <authorList>
            <consortium name="The Broad Institute Genomics Platform"/>
            <consortium name="The Broad Institute Genome Sequencing Center for Infectious Disease"/>
            <person name="Wu L."/>
            <person name="Ma J."/>
        </authorList>
    </citation>
    <scope>NUCLEOTIDE SEQUENCE [LARGE SCALE GENOMIC DNA]</scope>
    <source>
        <strain evidence="2">JCM 18537</strain>
    </source>
</reference>
<dbReference type="InterPro" id="IPR036412">
    <property type="entry name" value="HAD-like_sf"/>
</dbReference>
<evidence type="ECO:0000313" key="2">
    <source>
        <dbReference type="Proteomes" id="UP001501645"/>
    </source>
</evidence>
<name>A0ABP8ZTB2_9MICO</name>
<organism evidence="1 2">
    <name type="scientific">Microbacterium gilvum</name>
    <dbReference type="NCBI Taxonomy" id="1336204"/>
    <lineage>
        <taxon>Bacteria</taxon>
        <taxon>Bacillati</taxon>
        <taxon>Actinomycetota</taxon>
        <taxon>Actinomycetes</taxon>
        <taxon>Micrococcales</taxon>
        <taxon>Microbacteriaceae</taxon>
        <taxon>Microbacterium</taxon>
    </lineage>
</organism>
<accession>A0ABP8ZTB2</accession>
<protein>
    <recommendedName>
        <fullName evidence="3">Haloacid dehalogenase</fullName>
    </recommendedName>
</protein>
<keyword evidence="2" id="KW-1185">Reference proteome</keyword>
<evidence type="ECO:0008006" key="3">
    <source>
        <dbReference type="Google" id="ProtNLM"/>
    </source>
</evidence>
<comment type="caution">
    <text evidence="1">The sequence shown here is derived from an EMBL/GenBank/DDBJ whole genome shotgun (WGS) entry which is preliminary data.</text>
</comment>
<dbReference type="Proteomes" id="UP001501645">
    <property type="component" value="Unassembled WGS sequence"/>
</dbReference>
<proteinExistence type="predicted"/>
<evidence type="ECO:0000313" key="1">
    <source>
        <dbReference type="EMBL" id="GAA4765638.1"/>
    </source>
</evidence>
<sequence length="277" mass="29060">MTAPLGLLLDVDGPLASTVTRTLRLPSIAADLVAIAHGGCPVVFNTGRSAAFLVERVLPELAAAGLHADAPVWGVGEKGATWFALEGEPPHAGPVSADLALRPPQDLVDGVRELAGGLSHLMFWDDTKETMISVEQNVDVASADYLAAQPAFVDDCAALIRTLGLADSFHIVPTIISVDIEHVTAGKALGAARALALVAERMAPPTRWFTAGDSPSDYDMASWLAAHGDDVVHLDVRPSGEVPDVPFPVLRERPTDAVAEDDLTAGHLARLRAELVG</sequence>
<gene>
    <name evidence="1" type="ORF">GCM10023351_05760</name>
</gene>
<dbReference type="EMBL" id="BAABKO010000001">
    <property type="protein sequence ID" value="GAA4765638.1"/>
    <property type="molecule type" value="Genomic_DNA"/>
</dbReference>
<dbReference type="SUPFAM" id="SSF56784">
    <property type="entry name" value="HAD-like"/>
    <property type="match status" value="1"/>
</dbReference>